<evidence type="ECO:0000256" key="1">
    <source>
        <dbReference type="ARBA" id="ARBA00023015"/>
    </source>
</evidence>
<evidence type="ECO:0000256" key="4">
    <source>
        <dbReference type="PROSITE-ProRule" id="PRU00335"/>
    </source>
</evidence>
<name>A0AB39KVL5_9CAUL</name>
<dbReference type="InterPro" id="IPR001647">
    <property type="entry name" value="HTH_TetR"/>
</dbReference>
<gene>
    <name evidence="6" type="ORF">ABOZ73_03965</name>
</gene>
<evidence type="ECO:0000256" key="3">
    <source>
        <dbReference type="ARBA" id="ARBA00023163"/>
    </source>
</evidence>
<feature type="domain" description="HTH tetR-type" evidence="5">
    <location>
        <begin position="22"/>
        <end position="82"/>
    </location>
</feature>
<dbReference type="PANTHER" id="PTHR47506">
    <property type="entry name" value="TRANSCRIPTIONAL REGULATORY PROTEIN"/>
    <property type="match status" value="1"/>
</dbReference>
<keyword evidence="1" id="KW-0805">Transcription regulation</keyword>
<dbReference type="EMBL" id="CP158375">
    <property type="protein sequence ID" value="XDO97587.1"/>
    <property type="molecule type" value="Genomic_DNA"/>
</dbReference>
<dbReference type="InterPro" id="IPR009057">
    <property type="entry name" value="Homeodomain-like_sf"/>
</dbReference>
<dbReference type="GO" id="GO:0003677">
    <property type="term" value="F:DNA binding"/>
    <property type="evidence" value="ECO:0007669"/>
    <property type="project" value="UniProtKB-UniRule"/>
</dbReference>
<evidence type="ECO:0000313" key="6">
    <source>
        <dbReference type="EMBL" id="XDO97587.1"/>
    </source>
</evidence>
<dbReference type="Gene3D" id="1.10.357.10">
    <property type="entry name" value="Tetracycline Repressor, domain 2"/>
    <property type="match status" value="1"/>
</dbReference>
<dbReference type="InterPro" id="IPR036271">
    <property type="entry name" value="Tet_transcr_reg_TetR-rel_C_sf"/>
</dbReference>
<dbReference type="SUPFAM" id="SSF48498">
    <property type="entry name" value="Tetracyclin repressor-like, C-terminal domain"/>
    <property type="match status" value="1"/>
</dbReference>
<dbReference type="PANTHER" id="PTHR47506:SF1">
    <property type="entry name" value="HTH-TYPE TRANSCRIPTIONAL REGULATOR YJDC"/>
    <property type="match status" value="1"/>
</dbReference>
<evidence type="ECO:0000256" key="2">
    <source>
        <dbReference type="ARBA" id="ARBA00023125"/>
    </source>
</evidence>
<dbReference type="SUPFAM" id="SSF46689">
    <property type="entry name" value="Homeodomain-like"/>
    <property type="match status" value="1"/>
</dbReference>
<dbReference type="PRINTS" id="PR00455">
    <property type="entry name" value="HTHTETR"/>
</dbReference>
<sequence>MLDVADPKTVLTVQSPPLSKGAATRARIMDLAYDRIVDKGFAATSIEELVEAGGITKSGFFYHFKDKNDLARQLIDRFIEEDEALLDSLESRARSLHEDPLHAYLIFLKFTAEVMEEVLKVRLGCIVAAIVIQDSAFDAGVRERGLEIVMSWRRRYQAWLEEIAAVHPPRMAVDLETLADQMTVIVEGGILLAKGLRDPSQAARHILLYRDSVRLLFS</sequence>
<dbReference type="InterPro" id="IPR011075">
    <property type="entry name" value="TetR_C"/>
</dbReference>
<dbReference type="PROSITE" id="PS50977">
    <property type="entry name" value="HTH_TETR_2"/>
    <property type="match status" value="1"/>
</dbReference>
<keyword evidence="3" id="KW-0804">Transcription</keyword>
<dbReference type="RefSeq" id="WP_369060909.1">
    <property type="nucleotide sequence ID" value="NZ_CP158375.1"/>
</dbReference>
<protein>
    <submittedName>
        <fullName evidence="6">TetR/AcrR family transcriptional regulator</fullName>
    </submittedName>
</protein>
<proteinExistence type="predicted"/>
<dbReference type="AlphaFoldDB" id="A0AB39KVL5"/>
<reference evidence="6" key="1">
    <citation type="submission" date="2024-06" db="EMBL/GenBank/DDBJ databases">
        <title>Caulobacter inopinatus, sp. nov.</title>
        <authorList>
            <person name="Donachie S.P."/>
        </authorList>
    </citation>
    <scope>NUCLEOTIDE SEQUENCE</scope>
    <source>
        <strain evidence="6">73W</strain>
    </source>
</reference>
<evidence type="ECO:0000259" key="5">
    <source>
        <dbReference type="PROSITE" id="PS50977"/>
    </source>
</evidence>
<accession>A0AB39KVL5</accession>
<dbReference type="Pfam" id="PF00440">
    <property type="entry name" value="TetR_N"/>
    <property type="match status" value="1"/>
</dbReference>
<keyword evidence="2 4" id="KW-0238">DNA-binding</keyword>
<dbReference type="Pfam" id="PF16925">
    <property type="entry name" value="TetR_C_13"/>
    <property type="match status" value="1"/>
</dbReference>
<feature type="DNA-binding region" description="H-T-H motif" evidence="4">
    <location>
        <begin position="45"/>
        <end position="64"/>
    </location>
</feature>
<organism evidence="6">
    <name type="scientific">Caulobacter sp. 73W</name>
    <dbReference type="NCBI Taxonomy" id="3161137"/>
    <lineage>
        <taxon>Bacteria</taxon>
        <taxon>Pseudomonadati</taxon>
        <taxon>Pseudomonadota</taxon>
        <taxon>Alphaproteobacteria</taxon>
        <taxon>Caulobacterales</taxon>
        <taxon>Caulobacteraceae</taxon>
        <taxon>Caulobacter</taxon>
    </lineage>
</organism>